<dbReference type="SMART" id="SM00487">
    <property type="entry name" value="DEXDc"/>
    <property type="match status" value="1"/>
</dbReference>
<dbReference type="InterPro" id="IPR014001">
    <property type="entry name" value="Helicase_ATP-bd"/>
</dbReference>
<keyword evidence="8" id="KW-1185">Reference proteome</keyword>
<keyword evidence="4" id="KW-0067">ATP-binding</keyword>
<feature type="non-terminal residue" evidence="7">
    <location>
        <position position="1"/>
    </location>
</feature>
<dbReference type="InterPro" id="IPR001650">
    <property type="entry name" value="Helicase_C-like"/>
</dbReference>
<dbReference type="Gene3D" id="1.20.120.1080">
    <property type="match status" value="1"/>
</dbReference>
<dbReference type="InterPro" id="IPR027417">
    <property type="entry name" value="P-loop_NTPase"/>
</dbReference>
<keyword evidence="2" id="KW-0963">Cytoplasm</keyword>
<sequence length="771" mass="86920">IVSTIEGNQVTIIQGPTGSGKTTQVPQYILDYYAGESRYCNIVVTQPRKIAAVSIAQRVCDERGWELGSVCGYQYGMDSRISEDTRLLYCTTGVLKEKFINRKSMHQYTHVILDEVHERDIESDFLLLIVKKLLRTNSSHVKVVLMSATFDTAVFSQYFRLPVGNHLEPAPVVTVGTAHHHVSEFFVDELAPRLGEVPPIDENRPGISPGMYNMAVGLIKEFDLFEEKEQGRDSQTGFAPIRGTVLIFLPGLHEIIYMLEQVRPLEHSHFLDIIPLHSTITLEEQNKAFKKPARGYRKVIVSTNIAESSITVPDIKYVIDFCLTKSLCCDPETNYPQLVLEWASKANTKQRKGRAGRVSNGRVYYMVPQWFYNSVLLEYGTPEMQRSPLDSLVLKTKLFDMGEPKALLGLALSPPDLDDIGRTILSLKEVGALSSDVGEESNPYDGTLTFIGRVLASLPVDIRIGKLLVLGHVFGVLEECLIIGAALSVKSIFANPMQARLEAFKAKFEWSDNSLSDCIAALNAYKVWENRVRMKEFERAGATEGQWGKKHYLQPKRMKEVHEMVTELEDRLKRFNIIRPRHKPNFKGSHTSATERLILKIVLCGAFYPNFVVKEETDEKDAVKLLSGNDPCRTVMVKGLPVNQGMLYVKQLQDIFSCCHKDPLPRISCEQTRAFIEFCWKPGMLSEGKIHPGVCYAIKLRQLGIKLTLDLYDKEETQRKLAELQKATQCQRSDGNLRTNRLKAEDGVTDRQLSSSIIDPDVTILLVSVTE</sequence>
<feature type="domain" description="Helicase C-terminal" evidence="6">
    <location>
        <begin position="233"/>
        <end position="400"/>
    </location>
</feature>
<dbReference type="Pfam" id="PF00270">
    <property type="entry name" value="DEAD"/>
    <property type="match status" value="1"/>
</dbReference>
<dbReference type="SUPFAM" id="SSF52540">
    <property type="entry name" value="P-loop containing nucleoside triphosphate hydrolases"/>
    <property type="match status" value="1"/>
</dbReference>
<gene>
    <name evidence="7" type="ORF">CUNI_LOCUS18081</name>
</gene>
<dbReference type="EMBL" id="CAJHNH020005446">
    <property type="protein sequence ID" value="CAG5132523.1"/>
    <property type="molecule type" value="Genomic_DNA"/>
</dbReference>
<proteinExistence type="predicted"/>
<reference evidence="7" key="1">
    <citation type="submission" date="2021-04" db="EMBL/GenBank/DDBJ databases">
        <authorList>
            <consortium name="Molecular Ecology Group"/>
        </authorList>
    </citation>
    <scope>NUCLEOTIDE SEQUENCE</scope>
</reference>
<dbReference type="Pfam" id="PF21010">
    <property type="entry name" value="HA2_C"/>
    <property type="match status" value="1"/>
</dbReference>
<dbReference type="InterPro" id="IPR007502">
    <property type="entry name" value="Helicase-assoc_dom"/>
</dbReference>
<dbReference type="PANTHER" id="PTHR18934:SF113">
    <property type="entry name" value="ATP-DEPENDENT RNA HELICASE TDRD9"/>
    <property type="match status" value="1"/>
</dbReference>
<dbReference type="GO" id="GO:0005737">
    <property type="term" value="C:cytoplasm"/>
    <property type="evidence" value="ECO:0007669"/>
    <property type="project" value="UniProtKB-SubCell"/>
</dbReference>
<comment type="subcellular location">
    <subcellularLocation>
        <location evidence="1">Cytoplasm</location>
    </subcellularLocation>
</comment>
<organism evidence="7 8">
    <name type="scientific">Candidula unifasciata</name>
    <dbReference type="NCBI Taxonomy" id="100452"/>
    <lineage>
        <taxon>Eukaryota</taxon>
        <taxon>Metazoa</taxon>
        <taxon>Spiralia</taxon>
        <taxon>Lophotrochozoa</taxon>
        <taxon>Mollusca</taxon>
        <taxon>Gastropoda</taxon>
        <taxon>Heterobranchia</taxon>
        <taxon>Euthyneura</taxon>
        <taxon>Panpulmonata</taxon>
        <taxon>Eupulmonata</taxon>
        <taxon>Stylommatophora</taxon>
        <taxon>Helicina</taxon>
        <taxon>Helicoidea</taxon>
        <taxon>Geomitridae</taxon>
        <taxon>Candidula</taxon>
    </lineage>
</organism>
<dbReference type="SMART" id="SM00490">
    <property type="entry name" value="HELICc"/>
    <property type="match status" value="1"/>
</dbReference>
<dbReference type="Pfam" id="PF00271">
    <property type="entry name" value="Helicase_C"/>
    <property type="match status" value="1"/>
</dbReference>
<evidence type="ECO:0000256" key="4">
    <source>
        <dbReference type="ARBA" id="ARBA00022840"/>
    </source>
</evidence>
<dbReference type="FunFam" id="3.40.50.300:FF:000946">
    <property type="entry name" value="putative ATP-dependent RNA helicase TDRD9"/>
    <property type="match status" value="1"/>
</dbReference>
<feature type="non-terminal residue" evidence="7">
    <location>
        <position position="771"/>
    </location>
</feature>
<accession>A0A8S3ZSW5</accession>
<comment type="caution">
    <text evidence="7">The sequence shown here is derived from an EMBL/GenBank/DDBJ whole genome shotgun (WGS) entry which is preliminary data.</text>
</comment>
<dbReference type="AlphaFoldDB" id="A0A8S3ZSW5"/>
<dbReference type="GO" id="GO:0004386">
    <property type="term" value="F:helicase activity"/>
    <property type="evidence" value="ECO:0007669"/>
    <property type="project" value="TreeGrafter"/>
</dbReference>
<evidence type="ECO:0000313" key="7">
    <source>
        <dbReference type="EMBL" id="CAG5132523.1"/>
    </source>
</evidence>
<dbReference type="InterPro" id="IPR011545">
    <property type="entry name" value="DEAD/DEAH_box_helicase_dom"/>
</dbReference>
<dbReference type="CDD" id="cd18791">
    <property type="entry name" value="SF2_C_RHA"/>
    <property type="match status" value="1"/>
</dbReference>
<evidence type="ECO:0000256" key="2">
    <source>
        <dbReference type="ARBA" id="ARBA00022490"/>
    </source>
</evidence>
<evidence type="ECO:0008006" key="9">
    <source>
        <dbReference type="Google" id="ProtNLM"/>
    </source>
</evidence>
<dbReference type="FunFam" id="1.20.120.1080:FF:000081">
    <property type="entry name" value="Tudor domain containing 9"/>
    <property type="match status" value="1"/>
</dbReference>
<dbReference type="PROSITE" id="PS51192">
    <property type="entry name" value="HELICASE_ATP_BIND_1"/>
    <property type="match status" value="1"/>
</dbReference>
<evidence type="ECO:0000259" key="6">
    <source>
        <dbReference type="PROSITE" id="PS51194"/>
    </source>
</evidence>
<keyword evidence="3" id="KW-0547">Nucleotide-binding</keyword>
<dbReference type="SMART" id="SM00847">
    <property type="entry name" value="HA2"/>
    <property type="match status" value="1"/>
</dbReference>
<evidence type="ECO:0000259" key="5">
    <source>
        <dbReference type="PROSITE" id="PS51192"/>
    </source>
</evidence>
<dbReference type="PANTHER" id="PTHR18934">
    <property type="entry name" value="ATP-DEPENDENT RNA HELICASE"/>
    <property type="match status" value="1"/>
</dbReference>
<evidence type="ECO:0000256" key="1">
    <source>
        <dbReference type="ARBA" id="ARBA00004496"/>
    </source>
</evidence>
<dbReference type="Gene3D" id="3.40.50.300">
    <property type="entry name" value="P-loop containing nucleotide triphosphate hydrolases"/>
    <property type="match status" value="2"/>
</dbReference>
<protein>
    <recommendedName>
        <fullName evidence="9">RNA helicase</fullName>
    </recommendedName>
</protein>
<name>A0A8S3ZSW5_9EUPU</name>
<dbReference type="PROSITE" id="PS51194">
    <property type="entry name" value="HELICASE_CTER"/>
    <property type="match status" value="1"/>
</dbReference>
<feature type="domain" description="Helicase ATP-binding" evidence="5">
    <location>
        <begin position="2"/>
        <end position="161"/>
    </location>
</feature>
<dbReference type="OrthoDB" id="66977at2759"/>
<evidence type="ECO:0000256" key="3">
    <source>
        <dbReference type="ARBA" id="ARBA00022741"/>
    </source>
</evidence>
<evidence type="ECO:0000313" key="8">
    <source>
        <dbReference type="Proteomes" id="UP000678393"/>
    </source>
</evidence>
<dbReference type="GO" id="GO:0003723">
    <property type="term" value="F:RNA binding"/>
    <property type="evidence" value="ECO:0007669"/>
    <property type="project" value="TreeGrafter"/>
</dbReference>
<dbReference type="GO" id="GO:0005524">
    <property type="term" value="F:ATP binding"/>
    <property type="evidence" value="ECO:0007669"/>
    <property type="project" value="UniProtKB-KW"/>
</dbReference>
<dbReference type="Proteomes" id="UP000678393">
    <property type="component" value="Unassembled WGS sequence"/>
</dbReference>